<evidence type="ECO:0000256" key="2">
    <source>
        <dbReference type="SAM" id="Phobius"/>
    </source>
</evidence>
<evidence type="ECO:0000256" key="1">
    <source>
        <dbReference type="SAM" id="MobiDB-lite"/>
    </source>
</evidence>
<proteinExistence type="predicted"/>
<keyword evidence="2" id="KW-0472">Membrane</keyword>
<reference evidence="3 4" key="1">
    <citation type="submission" date="2016-03" db="EMBL/GenBank/DDBJ databases">
        <authorList>
            <person name="Ploux O."/>
        </authorList>
    </citation>
    <scope>NUCLEOTIDE SEQUENCE [LARGE SCALE GENOMIC DNA]</scope>
    <source>
        <strain evidence="3 4">UAMH 11012</strain>
    </source>
</reference>
<protein>
    <recommendedName>
        <fullName evidence="5">Mid2 domain-containing protein</fullName>
    </recommendedName>
</protein>
<dbReference type="EMBL" id="FJOG01000022">
    <property type="protein sequence ID" value="CZR63145.1"/>
    <property type="molecule type" value="Genomic_DNA"/>
</dbReference>
<evidence type="ECO:0000313" key="3">
    <source>
        <dbReference type="EMBL" id="CZR63145.1"/>
    </source>
</evidence>
<sequence length="304" mass="31514">MTTSRSPELVNGILTSWIPFTTPGTANTAPCSTAMYVLEGRPDFIAVYDPWYGQHVNTALQCMAKEQTTWWDQTAAPATTFLLGPFACPTQFTTGTTSVINSETTLVGCCPSGYDFQGTIMSALSATQCLKTLTSGQVITPLTTAGVGYTTTTMTIGAAGYSLHGVQVNGYIFADAVATGSSSTSTSPTGSSPSSTNSGTSSPSSSASSSELSIGAKAGIGIGVALGVIGICCLIGALLILRRRSARTPEKGNFEPVPIYSPGYQGAPGLENTWKPPEEMAAARYVSEMPGQTQSIPHFIEIGT</sequence>
<name>A0A1L7XDN5_9HELO</name>
<feature type="transmembrane region" description="Helical" evidence="2">
    <location>
        <begin position="218"/>
        <end position="241"/>
    </location>
</feature>
<keyword evidence="4" id="KW-1185">Reference proteome</keyword>
<keyword evidence="2" id="KW-0812">Transmembrane</keyword>
<evidence type="ECO:0000313" key="4">
    <source>
        <dbReference type="Proteomes" id="UP000184330"/>
    </source>
</evidence>
<dbReference type="Proteomes" id="UP000184330">
    <property type="component" value="Unassembled WGS sequence"/>
</dbReference>
<gene>
    <name evidence="3" type="ORF">PAC_13042</name>
</gene>
<accession>A0A1L7XDN5</accession>
<dbReference type="OrthoDB" id="4497263at2759"/>
<organism evidence="3 4">
    <name type="scientific">Phialocephala subalpina</name>
    <dbReference type="NCBI Taxonomy" id="576137"/>
    <lineage>
        <taxon>Eukaryota</taxon>
        <taxon>Fungi</taxon>
        <taxon>Dikarya</taxon>
        <taxon>Ascomycota</taxon>
        <taxon>Pezizomycotina</taxon>
        <taxon>Leotiomycetes</taxon>
        <taxon>Helotiales</taxon>
        <taxon>Mollisiaceae</taxon>
        <taxon>Phialocephala</taxon>
        <taxon>Phialocephala fortinii species complex</taxon>
    </lineage>
</organism>
<dbReference type="AlphaFoldDB" id="A0A1L7XDN5"/>
<keyword evidence="2" id="KW-1133">Transmembrane helix</keyword>
<feature type="region of interest" description="Disordered" evidence="1">
    <location>
        <begin position="183"/>
        <end position="208"/>
    </location>
</feature>
<evidence type="ECO:0008006" key="5">
    <source>
        <dbReference type="Google" id="ProtNLM"/>
    </source>
</evidence>